<proteinExistence type="predicted"/>
<gene>
    <name evidence="2" type="ORF">BQ8794_110138</name>
</gene>
<dbReference type="Proteomes" id="UP000188388">
    <property type="component" value="Unassembled WGS sequence"/>
</dbReference>
<evidence type="ECO:0000313" key="2">
    <source>
        <dbReference type="EMBL" id="SIT53332.1"/>
    </source>
</evidence>
<protein>
    <submittedName>
        <fullName evidence="2">Uncharacterized protein</fullName>
    </submittedName>
</protein>
<dbReference type="AlphaFoldDB" id="A0A1R3V0C4"/>
<keyword evidence="3" id="KW-1185">Reference proteome</keyword>
<dbReference type="EMBL" id="FTPD01000003">
    <property type="protein sequence ID" value="SIT53332.1"/>
    <property type="molecule type" value="Genomic_DNA"/>
</dbReference>
<accession>A0A1R3V0C4</accession>
<name>A0A1R3V0C4_9HYPH</name>
<organism evidence="2 3">
    <name type="scientific">Mesorhizobium prunaredense</name>
    <dbReference type="NCBI Taxonomy" id="1631249"/>
    <lineage>
        <taxon>Bacteria</taxon>
        <taxon>Pseudomonadati</taxon>
        <taxon>Pseudomonadota</taxon>
        <taxon>Alphaproteobacteria</taxon>
        <taxon>Hyphomicrobiales</taxon>
        <taxon>Phyllobacteriaceae</taxon>
        <taxon>Mesorhizobium</taxon>
    </lineage>
</organism>
<reference evidence="3" key="1">
    <citation type="submission" date="2017-01" db="EMBL/GenBank/DDBJ databases">
        <authorList>
            <person name="Brunel B."/>
        </authorList>
    </citation>
    <scope>NUCLEOTIDE SEQUENCE [LARGE SCALE GENOMIC DNA]</scope>
</reference>
<feature type="region of interest" description="Disordered" evidence="1">
    <location>
        <begin position="33"/>
        <end position="61"/>
    </location>
</feature>
<evidence type="ECO:0000256" key="1">
    <source>
        <dbReference type="SAM" id="MobiDB-lite"/>
    </source>
</evidence>
<evidence type="ECO:0000313" key="3">
    <source>
        <dbReference type="Proteomes" id="UP000188388"/>
    </source>
</evidence>
<sequence>MVEAESPKTDVMALARAVIDGLLEPNVLRSPKEIQSAERRGGIGRVQQKRSYHPPRTCHSQTVGRGPTRCCKGFAELLKSADEDEIYRIAGQTISGDCVPRDEFAMKNLQAHSDHVWQNNIGGQAVRKTHCQEPWKSVVRSIENDEDYQPNADYAQKENQDPLAKARQQSQNTFSRLAPDELSPGWVFWRPRLPRSFLALFRVLASAVSMIGESLYRFPYSALPDVKLLGGSSKRYCPLGNH</sequence>